<dbReference type="GO" id="GO:0003824">
    <property type="term" value="F:catalytic activity"/>
    <property type="evidence" value="ECO:0007669"/>
    <property type="project" value="InterPro"/>
</dbReference>
<name>A0A533QM98_9BACT</name>
<dbReference type="EMBL" id="SULG01000039">
    <property type="protein sequence ID" value="TLD41700.1"/>
    <property type="molecule type" value="Genomic_DNA"/>
</dbReference>
<reference evidence="1 2" key="1">
    <citation type="submission" date="2019-04" db="EMBL/GenBank/DDBJ databases">
        <title>Genome of a novel bacterium Candidatus Jettenia ecosi reconstructed from metagenome of an anammox bioreactor.</title>
        <authorList>
            <person name="Mardanov A.V."/>
            <person name="Beletsky A.V."/>
            <person name="Ravin N.V."/>
            <person name="Botchkova E.A."/>
            <person name="Litti Y.V."/>
            <person name="Nozhevnikova A.N."/>
        </authorList>
    </citation>
    <scope>NUCLEOTIDE SEQUENCE [LARGE SCALE GENOMIC DNA]</scope>
    <source>
        <strain evidence="1">J2</strain>
    </source>
</reference>
<evidence type="ECO:0000313" key="1">
    <source>
        <dbReference type="EMBL" id="TLD41700.1"/>
    </source>
</evidence>
<evidence type="ECO:0000313" key="2">
    <source>
        <dbReference type="Proteomes" id="UP000319783"/>
    </source>
</evidence>
<comment type="caution">
    <text evidence="1">The sequence shown here is derived from an EMBL/GenBank/DDBJ whole genome shotgun (WGS) entry which is preliminary data.</text>
</comment>
<protein>
    <submittedName>
        <fullName evidence="1">Uncharacterized protein</fullName>
    </submittedName>
</protein>
<dbReference type="Gene3D" id="1.10.340.30">
    <property type="entry name" value="Hypothetical protein, domain 2"/>
    <property type="match status" value="1"/>
</dbReference>
<dbReference type="AlphaFoldDB" id="A0A533QM98"/>
<dbReference type="GO" id="GO:0006281">
    <property type="term" value="P:DNA repair"/>
    <property type="evidence" value="ECO:0007669"/>
    <property type="project" value="InterPro"/>
</dbReference>
<sequence>MKDKNIEKNQKVTLEIKDGHIRLIPMRNTHLPPTNFKLPIMVEPSQTIIQNSVSHYGQSKESPVIHLSNYGKPVKNIDNITVTERKNVINNSFYLRLWNKIFAQLDIGIRNWQERIISFGQVTAVENREKGKRWTDHEIFEGIVKSVLSANTDWAKIERLLPELQSLFHDFAIDYYASLNKSDIENIIHPWFVVRRADSQSLKSNLIRLIETSKELIGYSQKYGCLDNFIHALLKESNSDPKLLALQLGSTGRRYKLSGMGIPIASEALRNIGFDIAKPDRHINRALGCFGMVKFKQWSESYVDSEGKIKERYVVTDNLEGYSRPKVDEGKCLEVMRTIEEFARAINIRPVFLDNAIWQLCAKSGLYIKNENLKKLAMFCC</sequence>
<dbReference type="Proteomes" id="UP000319783">
    <property type="component" value="Unassembled WGS sequence"/>
</dbReference>
<proteinExistence type="predicted"/>
<organism evidence="1 2">
    <name type="scientific">Candidatus Jettenia ecosi</name>
    <dbReference type="NCBI Taxonomy" id="2494326"/>
    <lineage>
        <taxon>Bacteria</taxon>
        <taxon>Pseudomonadati</taxon>
        <taxon>Planctomycetota</taxon>
        <taxon>Candidatus Brocadiia</taxon>
        <taxon>Candidatus Brocadiales</taxon>
        <taxon>Candidatus Brocadiaceae</taxon>
        <taxon>Candidatus Jettenia</taxon>
    </lineage>
</organism>
<dbReference type="SUPFAM" id="SSF48150">
    <property type="entry name" value="DNA-glycosylase"/>
    <property type="match status" value="1"/>
</dbReference>
<accession>A0A533QM98</accession>
<gene>
    <name evidence="1" type="ORF">JETT_2061</name>
</gene>
<dbReference type="InterPro" id="IPR011257">
    <property type="entry name" value="DNA_glycosylase"/>
</dbReference>